<dbReference type="KEGG" id="vpd:VAPA_2c05950"/>
<dbReference type="Proteomes" id="UP000016223">
    <property type="component" value="Chromosome 2"/>
</dbReference>
<accession>T1XLJ5</accession>
<dbReference type="AlphaFoldDB" id="T1XLJ5"/>
<reference evidence="1 2" key="1">
    <citation type="submission" date="2012-10" db="EMBL/GenBank/DDBJ databases">
        <title>Genome sequence of Variovorax paradoxus B4.</title>
        <authorList>
            <person name="Schuldes J."/>
            <person name="Brandt U."/>
            <person name="Hiessl S."/>
            <person name="Wuebbeler J.H."/>
            <person name="Thuermer A."/>
            <person name="Steinbuechel A."/>
            <person name="Daniel R."/>
        </authorList>
    </citation>
    <scope>NUCLEOTIDE SEQUENCE [LARGE SCALE GENOMIC DNA]</scope>
    <source>
        <strain evidence="1 2">B4</strain>
    </source>
</reference>
<evidence type="ECO:0000313" key="1">
    <source>
        <dbReference type="EMBL" id="AGU53154.1"/>
    </source>
</evidence>
<evidence type="ECO:0000313" key="2">
    <source>
        <dbReference type="Proteomes" id="UP000016223"/>
    </source>
</evidence>
<dbReference type="EMBL" id="CP003912">
    <property type="protein sequence ID" value="AGU53154.1"/>
    <property type="molecule type" value="Genomic_DNA"/>
</dbReference>
<protein>
    <submittedName>
        <fullName evidence="1">Uncharacterized protein</fullName>
    </submittedName>
</protein>
<proteinExistence type="predicted"/>
<organism evidence="1 2">
    <name type="scientific">Variovorax paradoxus B4</name>
    <dbReference type="NCBI Taxonomy" id="1246301"/>
    <lineage>
        <taxon>Bacteria</taxon>
        <taxon>Pseudomonadati</taxon>
        <taxon>Pseudomonadota</taxon>
        <taxon>Betaproteobacteria</taxon>
        <taxon>Burkholderiales</taxon>
        <taxon>Comamonadaceae</taxon>
        <taxon>Variovorax</taxon>
    </lineage>
</organism>
<name>T1XLJ5_VARPD</name>
<dbReference type="HOGENOM" id="CLU_2541618_0_0_4"/>
<gene>
    <name evidence="1" type="ORF">VAPA_2c05950</name>
</gene>
<sequence>MSNLHGRQELRRLQTHLLLRDEVDQGLADVQAGRTVDALEGLAELKLKRKARSGGITAEAGYARPCRSCLTHRNGAASRETPE</sequence>